<dbReference type="InterPro" id="IPR029052">
    <property type="entry name" value="Metallo-depent_PP-like"/>
</dbReference>
<dbReference type="SUPFAM" id="SSF56300">
    <property type="entry name" value="Metallo-dependent phosphatases"/>
    <property type="match status" value="1"/>
</dbReference>
<evidence type="ECO:0000313" key="2">
    <source>
        <dbReference type="EMBL" id="MDW0111415.1"/>
    </source>
</evidence>
<dbReference type="InterPro" id="IPR050126">
    <property type="entry name" value="Ap4A_hydrolase"/>
</dbReference>
<dbReference type="NCBIfam" id="NF010148">
    <property type="entry name" value="PRK13625.1"/>
    <property type="match status" value="1"/>
</dbReference>
<comment type="caution">
    <text evidence="2">The sequence shown here is derived from an EMBL/GenBank/DDBJ whole genome shotgun (WGS) entry which is preliminary data.</text>
</comment>
<dbReference type="RefSeq" id="WP_317937073.1">
    <property type="nucleotide sequence ID" value="NZ_JAUBDH010000014.1"/>
</dbReference>
<evidence type="ECO:0000259" key="1">
    <source>
        <dbReference type="Pfam" id="PF00149"/>
    </source>
</evidence>
<dbReference type="PANTHER" id="PTHR42850">
    <property type="entry name" value="METALLOPHOSPHOESTERASE"/>
    <property type="match status" value="1"/>
</dbReference>
<name>A0ABU4G4Y4_9BACL</name>
<dbReference type="Pfam" id="PF00149">
    <property type="entry name" value="Metallophos"/>
    <property type="match status" value="1"/>
</dbReference>
<protein>
    <submittedName>
        <fullName evidence="2">Bis(5'-nucleosyl)-tetraphosphatase PrpE</fullName>
    </submittedName>
</protein>
<accession>A0ABU4G4Y4</accession>
<dbReference type="PANTHER" id="PTHR42850:SF7">
    <property type="entry name" value="BIS(5'-NUCLEOSYL)-TETRAPHOSPHATASE PRPE [ASYMMETRICAL]"/>
    <property type="match status" value="1"/>
</dbReference>
<dbReference type="Gene3D" id="3.60.21.10">
    <property type="match status" value="1"/>
</dbReference>
<dbReference type="InterPro" id="IPR006186">
    <property type="entry name" value="Ser/Thr-sp_prot-phosphatase"/>
</dbReference>
<dbReference type="PRINTS" id="PR00114">
    <property type="entry name" value="STPHPHTASE"/>
</dbReference>
<dbReference type="CDD" id="cd07423">
    <property type="entry name" value="MPP_Prp_like"/>
    <property type="match status" value="1"/>
</dbReference>
<dbReference type="Proteomes" id="UP001280629">
    <property type="component" value="Unassembled WGS sequence"/>
</dbReference>
<dbReference type="InterPro" id="IPR004843">
    <property type="entry name" value="Calcineurin-like_PHP"/>
</dbReference>
<dbReference type="EMBL" id="JAUBDH010000014">
    <property type="protein sequence ID" value="MDW0111415.1"/>
    <property type="molecule type" value="Genomic_DNA"/>
</dbReference>
<evidence type="ECO:0000313" key="3">
    <source>
        <dbReference type="Proteomes" id="UP001280629"/>
    </source>
</evidence>
<proteinExistence type="predicted"/>
<sequence length="247" mass="27806">MFDIIGDIHGCFDELLELLDSLGYSLKSGIPTHPSGRQLAFVGDGMDRGPSSLKVMNLLFAMQDNKQLIYSPGNHCNKLYRYAKGNNVQETHGLETTIEELNQLTKLERSSLLKRYIRFYEALPLFHKLDDGKLIIAHAGLPEKFIEAPPSRSVRTFVLYGDITGGTMPDGRPVRRDWAKTYLGNPWIVYGHTPIHEPRFVNHTVNIDTGCVFGGTLTALRWPELEVLSVPSHQPLQPEKFTEFPAS</sequence>
<keyword evidence="3" id="KW-1185">Reference proteome</keyword>
<gene>
    <name evidence="2" type="primary">prpE</name>
    <name evidence="2" type="ORF">QT716_15440</name>
</gene>
<feature type="domain" description="Calcineurin-like phosphoesterase" evidence="1">
    <location>
        <begin position="3"/>
        <end position="194"/>
    </location>
</feature>
<reference evidence="2 3" key="1">
    <citation type="submission" date="2023-06" db="EMBL/GenBank/DDBJ databases">
        <title>Sporosarcina sp. nov., isolated from Korean traditional fermented seafood 'Jeotgal'.</title>
        <authorList>
            <person name="Yang A.-I."/>
            <person name="Shin N.-R."/>
        </authorList>
    </citation>
    <scope>NUCLEOTIDE SEQUENCE [LARGE SCALE GENOMIC DNA]</scope>
    <source>
        <strain evidence="2 3">KCTC3840</strain>
    </source>
</reference>
<organism evidence="2 3">
    <name type="scientific">Sporosarcina aquimarina</name>
    <dbReference type="NCBI Taxonomy" id="114975"/>
    <lineage>
        <taxon>Bacteria</taxon>
        <taxon>Bacillati</taxon>
        <taxon>Bacillota</taxon>
        <taxon>Bacilli</taxon>
        <taxon>Bacillales</taxon>
        <taxon>Caryophanaceae</taxon>
        <taxon>Sporosarcina</taxon>
    </lineage>
</organism>
<dbReference type="InterPro" id="IPR041780">
    <property type="entry name" value="MPP_PrpE-like"/>
</dbReference>